<dbReference type="EMBL" id="BPLR01012318">
    <property type="protein sequence ID" value="GIY53049.1"/>
    <property type="molecule type" value="Genomic_DNA"/>
</dbReference>
<evidence type="ECO:0000313" key="2">
    <source>
        <dbReference type="EMBL" id="GIY53049.1"/>
    </source>
</evidence>
<dbReference type="Proteomes" id="UP001054945">
    <property type="component" value="Unassembled WGS sequence"/>
</dbReference>
<comment type="caution">
    <text evidence="2">The sequence shown here is derived from an EMBL/GenBank/DDBJ whole genome shotgun (WGS) entry which is preliminary data.</text>
</comment>
<organism evidence="2 3">
    <name type="scientific">Caerostris extrusa</name>
    <name type="common">Bark spider</name>
    <name type="synonym">Caerostris bankana</name>
    <dbReference type="NCBI Taxonomy" id="172846"/>
    <lineage>
        <taxon>Eukaryota</taxon>
        <taxon>Metazoa</taxon>
        <taxon>Ecdysozoa</taxon>
        <taxon>Arthropoda</taxon>
        <taxon>Chelicerata</taxon>
        <taxon>Arachnida</taxon>
        <taxon>Araneae</taxon>
        <taxon>Araneomorphae</taxon>
        <taxon>Entelegynae</taxon>
        <taxon>Araneoidea</taxon>
        <taxon>Araneidae</taxon>
        <taxon>Caerostris</taxon>
    </lineage>
</organism>
<sequence>MRQYFRVNRLYLFFHEDTTALLSKRPLSSGTKRCVYLSGCGRGGSLCLPRRMKGIPQTIKTRIPRICVKRDSLCPPCNKGTRESPSSGKRQINGKGSLFQAFWEGKGP</sequence>
<accession>A0AAV4U5K0</accession>
<dbReference type="AlphaFoldDB" id="A0AAV4U5K0"/>
<feature type="region of interest" description="Disordered" evidence="1">
    <location>
        <begin position="77"/>
        <end position="96"/>
    </location>
</feature>
<keyword evidence="3" id="KW-1185">Reference proteome</keyword>
<evidence type="ECO:0000256" key="1">
    <source>
        <dbReference type="SAM" id="MobiDB-lite"/>
    </source>
</evidence>
<gene>
    <name evidence="2" type="ORF">CEXT_77811</name>
</gene>
<name>A0AAV4U5K0_CAEEX</name>
<proteinExistence type="predicted"/>
<evidence type="ECO:0000313" key="3">
    <source>
        <dbReference type="Proteomes" id="UP001054945"/>
    </source>
</evidence>
<protein>
    <submittedName>
        <fullName evidence="2">Uncharacterized protein</fullName>
    </submittedName>
</protein>
<reference evidence="2 3" key="1">
    <citation type="submission" date="2021-06" db="EMBL/GenBank/DDBJ databases">
        <title>Caerostris extrusa draft genome.</title>
        <authorList>
            <person name="Kono N."/>
            <person name="Arakawa K."/>
        </authorList>
    </citation>
    <scope>NUCLEOTIDE SEQUENCE [LARGE SCALE GENOMIC DNA]</scope>
</reference>